<dbReference type="InterPro" id="IPR012885">
    <property type="entry name" value="F-box_Sdz-33"/>
</dbReference>
<dbReference type="PANTHER" id="PTHR21503">
    <property type="entry name" value="F-BOX-CONTAINING HYPOTHETICAL PROTEIN C.ELEGANS"/>
    <property type="match status" value="1"/>
</dbReference>
<evidence type="ECO:0000313" key="3">
    <source>
        <dbReference type="WBParaSite" id="Csp11.Scaffold580.g4545.t2"/>
    </source>
</evidence>
<reference evidence="3" key="1">
    <citation type="submission" date="2016-11" db="UniProtKB">
        <authorList>
            <consortium name="WormBaseParasite"/>
        </authorList>
    </citation>
    <scope>IDENTIFICATION</scope>
</reference>
<dbReference type="Proteomes" id="UP000095282">
    <property type="component" value="Unplaced"/>
</dbReference>
<dbReference type="InterPro" id="IPR001810">
    <property type="entry name" value="F-box_dom"/>
</dbReference>
<name>A0A1I7TCG0_9PELO</name>
<sequence length="258" mass="30483">MTVHSEQMTTLFDSSPPTMFPLLRLPFLCLHDVIDRLGIVDLYHFSLLSKRAKWISKRKKGNRLEVSLYIYDRTMTLYKDQKYICEMIFEKNRFEIGPRKRKMGSVDICLDFLFSLNTEIICAYQTNLSSKELNEFLRSWKEGKTNQKVKQVTIGTCSERDVKEVLKGLGGELMDPRTATFKFREKGFERYIEYWIRGGIQIRGNDGRFAVIVTSRFAYPTKNEDVKVKHIQKYLKDLEMWNSENSAWNENHFSICFF</sequence>
<proteinExistence type="predicted"/>
<dbReference type="PROSITE" id="PS50181">
    <property type="entry name" value="FBOX"/>
    <property type="match status" value="1"/>
</dbReference>
<evidence type="ECO:0000259" key="1">
    <source>
        <dbReference type="PROSITE" id="PS50181"/>
    </source>
</evidence>
<protein>
    <submittedName>
        <fullName evidence="3">F-box domain-containing protein</fullName>
    </submittedName>
</protein>
<keyword evidence="2" id="KW-1185">Reference proteome</keyword>
<feature type="domain" description="F-box" evidence="1">
    <location>
        <begin position="19"/>
        <end position="68"/>
    </location>
</feature>
<dbReference type="Pfam" id="PF00646">
    <property type="entry name" value="F-box"/>
    <property type="match status" value="1"/>
</dbReference>
<dbReference type="Pfam" id="PF07735">
    <property type="entry name" value="FBA_2"/>
    <property type="match status" value="1"/>
</dbReference>
<organism evidence="2 3">
    <name type="scientific">Caenorhabditis tropicalis</name>
    <dbReference type="NCBI Taxonomy" id="1561998"/>
    <lineage>
        <taxon>Eukaryota</taxon>
        <taxon>Metazoa</taxon>
        <taxon>Ecdysozoa</taxon>
        <taxon>Nematoda</taxon>
        <taxon>Chromadorea</taxon>
        <taxon>Rhabditida</taxon>
        <taxon>Rhabditina</taxon>
        <taxon>Rhabditomorpha</taxon>
        <taxon>Rhabditoidea</taxon>
        <taxon>Rhabditidae</taxon>
        <taxon>Peloderinae</taxon>
        <taxon>Caenorhabditis</taxon>
    </lineage>
</organism>
<dbReference type="WBParaSite" id="Csp11.Scaffold580.g4545.t2">
    <property type="protein sequence ID" value="Csp11.Scaffold580.g4545.t2"/>
    <property type="gene ID" value="Csp11.Scaffold580.g4545"/>
</dbReference>
<accession>A0A1I7TCG0</accession>
<evidence type="ECO:0000313" key="2">
    <source>
        <dbReference type="Proteomes" id="UP000095282"/>
    </source>
</evidence>
<dbReference type="AlphaFoldDB" id="A0A1I7TCG0"/>